<protein>
    <submittedName>
        <fullName evidence="1">Uncharacterized protein</fullName>
    </submittedName>
</protein>
<dbReference type="AlphaFoldDB" id="A0A0V8E522"/>
<reference evidence="2" key="1">
    <citation type="submission" date="2015-10" db="EMBL/GenBank/DDBJ databases">
        <title>Draft Genome Sequences of 11 Lactococcus lactis subspecies cremoris strains.</title>
        <authorList>
            <person name="Wels M."/>
            <person name="Backus L."/>
            <person name="Boekhorst J."/>
            <person name="Dijkstra A."/>
            <person name="Beerthuizen M."/>
            <person name="Kelly W."/>
            <person name="Siezen R."/>
            <person name="Bachmann H."/>
            <person name="Van Hijum S."/>
        </authorList>
    </citation>
    <scope>NUCLEOTIDE SEQUENCE [LARGE SCALE GENOMIC DNA]</scope>
    <source>
        <strain evidence="2">M20</strain>
    </source>
</reference>
<dbReference type="PATRIC" id="fig|1360.114.peg.1023"/>
<gene>
    <name evidence="1" type="ORF">M20_1467</name>
</gene>
<organism evidence="1 2">
    <name type="scientific">Lactococcus lactis subsp. lactis</name>
    <name type="common">Streptococcus lactis</name>
    <dbReference type="NCBI Taxonomy" id="1360"/>
    <lineage>
        <taxon>Bacteria</taxon>
        <taxon>Bacillati</taxon>
        <taxon>Bacillota</taxon>
        <taxon>Bacilli</taxon>
        <taxon>Lactobacillales</taxon>
        <taxon>Streptococcaceae</taxon>
        <taxon>Lactococcus</taxon>
    </lineage>
</organism>
<evidence type="ECO:0000313" key="2">
    <source>
        <dbReference type="Proteomes" id="UP000053719"/>
    </source>
</evidence>
<proteinExistence type="predicted"/>
<name>A0A0V8E522_LACLL</name>
<sequence length="39" mass="4577">MLYKSFKQIFISLECENYWRIHVGASPFYHSLATRVGAL</sequence>
<dbReference type="EMBL" id="LKLU01000084">
    <property type="protein sequence ID" value="KSU20609.1"/>
    <property type="molecule type" value="Genomic_DNA"/>
</dbReference>
<evidence type="ECO:0000313" key="1">
    <source>
        <dbReference type="EMBL" id="KSU20609.1"/>
    </source>
</evidence>
<accession>A0A0V8E522</accession>
<dbReference type="Proteomes" id="UP000053719">
    <property type="component" value="Unassembled WGS sequence"/>
</dbReference>
<comment type="caution">
    <text evidence="1">The sequence shown here is derived from an EMBL/GenBank/DDBJ whole genome shotgun (WGS) entry which is preliminary data.</text>
</comment>